<reference evidence="2" key="1">
    <citation type="submission" date="2019-03" db="EMBL/GenBank/DDBJ databases">
        <title>Lake Tanganyika Metagenome-Assembled Genomes (MAGs).</title>
        <authorList>
            <person name="Tran P."/>
        </authorList>
    </citation>
    <scope>NUCLEOTIDE SEQUENCE</scope>
    <source>
        <strain evidence="2">K_DeepCast_65m_m2_066</strain>
    </source>
</reference>
<evidence type="ECO:0000313" key="2">
    <source>
        <dbReference type="EMBL" id="MBM3222745.1"/>
    </source>
</evidence>
<dbReference type="Proteomes" id="UP000712673">
    <property type="component" value="Unassembled WGS sequence"/>
</dbReference>
<organism evidence="2 3">
    <name type="scientific">Tectimicrobiota bacterium</name>
    <dbReference type="NCBI Taxonomy" id="2528274"/>
    <lineage>
        <taxon>Bacteria</taxon>
        <taxon>Pseudomonadati</taxon>
        <taxon>Nitrospinota/Tectimicrobiota group</taxon>
        <taxon>Candidatus Tectimicrobiota</taxon>
    </lineage>
</organism>
<dbReference type="EMBL" id="VGLS01000050">
    <property type="protein sequence ID" value="MBM3222745.1"/>
    <property type="molecule type" value="Genomic_DNA"/>
</dbReference>
<keyword evidence="1" id="KW-0175">Coiled coil</keyword>
<accession>A0A937W009</accession>
<evidence type="ECO:0008006" key="4">
    <source>
        <dbReference type="Google" id="ProtNLM"/>
    </source>
</evidence>
<protein>
    <recommendedName>
        <fullName evidence="4">SIR2-like domain-containing protein</fullName>
    </recommendedName>
</protein>
<gene>
    <name evidence="2" type="ORF">FJZ47_02930</name>
</gene>
<dbReference type="AlphaFoldDB" id="A0A937W009"/>
<evidence type="ECO:0000313" key="3">
    <source>
        <dbReference type="Proteomes" id="UP000712673"/>
    </source>
</evidence>
<comment type="caution">
    <text evidence="2">The sequence shown here is derived from an EMBL/GenBank/DDBJ whole genome shotgun (WGS) entry which is preliminary data.</text>
</comment>
<evidence type="ECO:0000256" key="1">
    <source>
        <dbReference type="SAM" id="Coils"/>
    </source>
</evidence>
<name>A0A937W009_UNCTE</name>
<feature type="coiled-coil region" evidence="1">
    <location>
        <begin position="4"/>
        <end position="68"/>
    </location>
</feature>
<sequence>MSEQQRLQRTIADLQQQWEQLRELIAALQQEHIVEPRPEERLRLQRLLDQRQAEHTHINAELQRLESAVDKAECIAAARQLERNQAYADAVRAWEAIQALDPSDPSSHQELQRLQARQQRAERLQGSLQQLTRRMLEIKDCFAPLARQVKQMIEGGEEDETLLALVSNFLDGTLSAAELSTMFQALVAAPSPTSAPTLDFRALAARMQRGEIVYFLGSDIPALFASNLPNTSAVVQHLAAQVNYPIWQGSLSQMAECYHLKPEYGRAAFVQQLQAVLPDPTVPVPLYNLLARLEAPLTLISAAYDTLLEQAFQRAGKPYVLATSLLGGDGDTHVGQVVLQYSDREGHEAPCLEQTLSDLDVLNQRYSLIYKIRGYLGPHTVHGPHQRNGLTISEDNYFTLARYLDKVIPNYLVRQLSGRGLWFIGYTPQAWEDRLLINALLTRRYHQAEPANVVCQTPDNFEEAYWAYHRVRRHAWSLPEFVQRLEGHI</sequence>
<proteinExistence type="predicted"/>
<dbReference type="Pfam" id="PF13289">
    <property type="entry name" value="SIR2_2"/>
    <property type="match status" value="1"/>
</dbReference>